<gene>
    <name evidence="10" type="ORF">HMPREF3225_01396</name>
</gene>
<dbReference type="Proteomes" id="UP000070063">
    <property type="component" value="Unassembled WGS sequence"/>
</dbReference>
<feature type="transmembrane region" description="Helical" evidence="8">
    <location>
        <begin position="430"/>
        <end position="453"/>
    </location>
</feature>
<dbReference type="AlphaFoldDB" id="A0ABD4EFB0"/>
<evidence type="ECO:0000259" key="9">
    <source>
        <dbReference type="PROSITE" id="PS50850"/>
    </source>
</evidence>
<dbReference type="Gene3D" id="1.20.1250.20">
    <property type="entry name" value="MFS general substrate transporter like domains"/>
    <property type="match status" value="1"/>
</dbReference>
<evidence type="ECO:0000256" key="1">
    <source>
        <dbReference type="ARBA" id="ARBA00004651"/>
    </source>
</evidence>
<organism evidence="10 11">
    <name type="scientific">Staphylococcus lugdunensis</name>
    <dbReference type="NCBI Taxonomy" id="28035"/>
    <lineage>
        <taxon>Bacteria</taxon>
        <taxon>Bacillati</taxon>
        <taxon>Bacillota</taxon>
        <taxon>Bacilli</taxon>
        <taxon>Bacillales</taxon>
        <taxon>Staphylococcaceae</taxon>
        <taxon>Staphylococcus</taxon>
    </lineage>
</organism>
<feature type="transmembrane region" description="Helical" evidence="8">
    <location>
        <begin position="138"/>
        <end position="161"/>
    </location>
</feature>
<feature type="transmembrane region" description="Helical" evidence="8">
    <location>
        <begin position="199"/>
        <end position="218"/>
    </location>
</feature>
<evidence type="ECO:0000313" key="11">
    <source>
        <dbReference type="Proteomes" id="UP000070063"/>
    </source>
</evidence>
<evidence type="ECO:0000256" key="2">
    <source>
        <dbReference type="ARBA" id="ARBA00007520"/>
    </source>
</evidence>
<reference evidence="10 11" key="1">
    <citation type="submission" date="2016-01" db="EMBL/GenBank/DDBJ databases">
        <authorList>
            <person name="Mitreva M."/>
            <person name="Pepin K.H."/>
            <person name="Mihindukulasuriya K.A."/>
            <person name="Fulton R."/>
            <person name="Fronick C."/>
            <person name="O'Laughlin M."/>
            <person name="Miner T."/>
            <person name="Herter B."/>
            <person name="Rosa B.A."/>
            <person name="Cordes M."/>
            <person name="Tomlinson C."/>
            <person name="Wollam A."/>
            <person name="Palsikar V.B."/>
            <person name="Mardis E.R."/>
            <person name="Wilson R.K."/>
        </authorList>
    </citation>
    <scope>NUCLEOTIDE SEQUENCE [LARGE SCALE GENOMIC DNA]</scope>
    <source>
        <strain evidence="10 11">MJR7738</strain>
    </source>
</reference>
<evidence type="ECO:0000256" key="3">
    <source>
        <dbReference type="ARBA" id="ARBA00022448"/>
    </source>
</evidence>
<feature type="transmembrane region" description="Helical" evidence="8">
    <location>
        <begin position="48"/>
        <end position="70"/>
    </location>
</feature>
<keyword evidence="6 8" id="KW-0472">Membrane</keyword>
<dbReference type="EMBL" id="LRQI01000061">
    <property type="protein sequence ID" value="KXA38008.1"/>
    <property type="molecule type" value="Genomic_DNA"/>
</dbReference>
<feature type="domain" description="Major facilitator superfamily (MFS) profile" evidence="9">
    <location>
        <begin position="13"/>
        <end position="457"/>
    </location>
</feature>
<feature type="transmembrane region" description="Helical" evidence="8">
    <location>
        <begin position="297"/>
        <end position="319"/>
    </location>
</feature>
<dbReference type="InterPro" id="IPR020846">
    <property type="entry name" value="MFS_dom"/>
</dbReference>
<evidence type="ECO:0000256" key="7">
    <source>
        <dbReference type="ARBA" id="ARBA00040594"/>
    </source>
</evidence>
<dbReference type="Pfam" id="PF07690">
    <property type="entry name" value="MFS_1"/>
    <property type="match status" value="1"/>
</dbReference>
<comment type="caution">
    <text evidence="10">The sequence shown here is derived from an EMBL/GenBank/DDBJ whole genome shotgun (WGS) entry which is preliminary data.</text>
</comment>
<keyword evidence="4 8" id="KW-0812">Transmembrane</keyword>
<accession>A0ABD4EFB0</accession>
<dbReference type="PANTHER" id="PTHR42718">
    <property type="entry name" value="MAJOR FACILITATOR SUPERFAMILY MULTIDRUG TRANSPORTER MFSC"/>
    <property type="match status" value="1"/>
</dbReference>
<proteinExistence type="inferred from homology"/>
<feature type="transmembrane region" description="Helical" evidence="8">
    <location>
        <begin position="266"/>
        <end position="291"/>
    </location>
</feature>
<evidence type="ECO:0000313" key="10">
    <source>
        <dbReference type="EMBL" id="KXA38008.1"/>
    </source>
</evidence>
<protein>
    <recommendedName>
        <fullName evidence="7">Quinolone resistance protein NorB</fullName>
    </recommendedName>
</protein>
<feature type="transmembrane region" description="Helical" evidence="8">
    <location>
        <begin position="108"/>
        <end position="126"/>
    </location>
</feature>
<dbReference type="Gene3D" id="1.20.1720.10">
    <property type="entry name" value="Multidrug resistance protein D"/>
    <property type="match status" value="1"/>
</dbReference>
<evidence type="ECO:0000256" key="4">
    <source>
        <dbReference type="ARBA" id="ARBA00022692"/>
    </source>
</evidence>
<keyword evidence="5 8" id="KW-1133">Transmembrane helix</keyword>
<feature type="transmembrane region" description="Helical" evidence="8">
    <location>
        <begin position="167"/>
        <end position="187"/>
    </location>
</feature>
<feature type="transmembrane region" description="Helical" evidence="8">
    <location>
        <begin position="331"/>
        <end position="349"/>
    </location>
</feature>
<dbReference type="GO" id="GO:0005886">
    <property type="term" value="C:plasma membrane"/>
    <property type="evidence" value="ECO:0007669"/>
    <property type="project" value="UniProtKB-SubCell"/>
</dbReference>
<dbReference type="InterPro" id="IPR011701">
    <property type="entry name" value="MFS"/>
</dbReference>
<dbReference type="InterPro" id="IPR036259">
    <property type="entry name" value="MFS_trans_sf"/>
</dbReference>
<dbReference type="CDD" id="cd17321">
    <property type="entry name" value="MFS_MMR_MDR_like"/>
    <property type="match status" value="1"/>
</dbReference>
<feature type="transmembrane region" description="Helical" evidence="8">
    <location>
        <begin position="82"/>
        <end position="102"/>
    </location>
</feature>
<dbReference type="PRINTS" id="PR01036">
    <property type="entry name" value="TCRTETB"/>
</dbReference>
<sequence length="460" mass="49482">MSMSNSYQKGKQLIIGIILGILTYWLFAQSLLNIAPHVQHDYKIDMSVVNIAVSLTSLLTGVFIVVAGGLSDKLGRVKMTNIGLILSIIGSLALIVSNMPILLLTGRVLQGLSAACLLPSTIALINQFFTGEERQKALSFWSFGSYGGTGLASLFAGTIATYVGWRWIFILSIIFACIAIILLRGTPESKDRSSDGKRFDVIGIIVFVIMMVSVNVVITQGSKIGWLSPIILTLMIIFVLTLFIFYFYEQRQRHPFIDFSLFSNKVYIGTTIANLLVNTVIGSLALFNIFAQAGLGLTGAQAGLITIPYMLGSLLMIRIGERFMQKKGPQIPLMAGPISISVGILLLALNFLPHILYYIIALIGFSFIGLGLGFFATPALSTAVSNAPESKVGMASGIIKMTSTLGAAFGIAVVTTVYSTLEINHTPHMAATIALIVGACMVISAFIVAFLVIPKQHVKA</sequence>
<feature type="transmembrane region" description="Helical" evidence="8">
    <location>
        <begin position="397"/>
        <end position="418"/>
    </location>
</feature>
<evidence type="ECO:0000256" key="6">
    <source>
        <dbReference type="ARBA" id="ARBA00023136"/>
    </source>
</evidence>
<feature type="transmembrane region" description="Helical" evidence="8">
    <location>
        <begin position="224"/>
        <end position="246"/>
    </location>
</feature>
<evidence type="ECO:0000256" key="5">
    <source>
        <dbReference type="ARBA" id="ARBA00022989"/>
    </source>
</evidence>
<dbReference type="PANTHER" id="PTHR42718:SF9">
    <property type="entry name" value="MAJOR FACILITATOR SUPERFAMILY MULTIDRUG TRANSPORTER MFSC"/>
    <property type="match status" value="1"/>
</dbReference>
<name>A0ABD4EFB0_STALU</name>
<feature type="transmembrane region" description="Helical" evidence="8">
    <location>
        <begin position="355"/>
        <end position="376"/>
    </location>
</feature>
<evidence type="ECO:0000256" key="8">
    <source>
        <dbReference type="SAM" id="Phobius"/>
    </source>
</evidence>
<feature type="transmembrane region" description="Helical" evidence="8">
    <location>
        <begin position="12"/>
        <end position="28"/>
    </location>
</feature>
<keyword evidence="3" id="KW-0813">Transport</keyword>
<dbReference type="SUPFAM" id="SSF103473">
    <property type="entry name" value="MFS general substrate transporter"/>
    <property type="match status" value="1"/>
</dbReference>
<comment type="similarity">
    <text evidence="2">Belongs to the major facilitator superfamily. TCR/Tet family.</text>
</comment>
<comment type="subcellular location">
    <subcellularLocation>
        <location evidence="1">Cell membrane</location>
        <topology evidence="1">Multi-pass membrane protein</topology>
    </subcellularLocation>
</comment>
<dbReference type="PROSITE" id="PS50850">
    <property type="entry name" value="MFS"/>
    <property type="match status" value="1"/>
</dbReference>